<evidence type="ECO:0000259" key="4">
    <source>
        <dbReference type="Pfam" id="PF01578"/>
    </source>
</evidence>
<feature type="transmembrane region" description="Helical" evidence="3">
    <location>
        <begin position="684"/>
        <end position="704"/>
    </location>
</feature>
<feature type="domain" description="Cytochrome c assembly protein" evidence="4">
    <location>
        <begin position="89"/>
        <end position="288"/>
    </location>
</feature>
<keyword evidence="2" id="KW-0201">Cytochrome c-type biogenesis</keyword>
<dbReference type="PANTHER" id="PTHR43653:SF1">
    <property type="entry name" value="CYTOCHROME C-TYPE BIOGENESIS PROTEIN CCMF"/>
    <property type="match status" value="1"/>
</dbReference>
<accession>F7NMJ9</accession>
<feature type="transmembrane region" description="Helical" evidence="3">
    <location>
        <begin position="164"/>
        <end position="189"/>
    </location>
</feature>
<feature type="transmembrane region" description="Helical" evidence="3">
    <location>
        <begin position="267"/>
        <end position="284"/>
    </location>
</feature>
<dbReference type="InterPro" id="IPR003567">
    <property type="entry name" value="Cyt_c_biogenesis"/>
</dbReference>
<dbReference type="GO" id="GO:0015232">
    <property type="term" value="F:heme transmembrane transporter activity"/>
    <property type="evidence" value="ECO:0007669"/>
    <property type="project" value="InterPro"/>
</dbReference>
<evidence type="ECO:0000313" key="6">
    <source>
        <dbReference type="EMBL" id="EGO62739.1"/>
    </source>
</evidence>
<organism evidence="6 7">
    <name type="scientific">Acetonema longum DSM 6540</name>
    <dbReference type="NCBI Taxonomy" id="1009370"/>
    <lineage>
        <taxon>Bacteria</taxon>
        <taxon>Bacillati</taxon>
        <taxon>Bacillota</taxon>
        <taxon>Negativicutes</taxon>
        <taxon>Acetonemataceae</taxon>
        <taxon>Acetonema</taxon>
    </lineage>
</organism>
<evidence type="ECO:0000313" key="7">
    <source>
        <dbReference type="Proteomes" id="UP000003240"/>
    </source>
</evidence>
<dbReference type="Pfam" id="PF16327">
    <property type="entry name" value="CcmF_C"/>
    <property type="match status" value="1"/>
</dbReference>
<feature type="transmembrane region" description="Helical" evidence="3">
    <location>
        <begin position="389"/>
        <end position="406"/>
    </location>
</feature>
<keyword evidence="3" id="KW-0472">Membrane</keyword>
<feature type="transmembrane region" description="Helical" evidence="3">
    <location>
        <begin position="82"/>
        <end position="109"/>
    </location>
</feature>
<dbReference type="eggNOG" id="COG1138">
    <property type="taxonomic scope" value="Bacteria"/>
</dbReference>
<dbReference type="EMBL" id="AFGF01000173">
    <property type="protein sequence ID" value="EGO62739.1"/>
    <property type="molecule type" value="Genomic_DNA"/>
</dbReference>
<keyword evidence="3" id="KW-1133">Transmembrane helix</keyword>
<dbReference type="InterPro" id="IPR032523">
    <property type="entry name" value="CcmF_C"/>
</dbReference>
<feature type="transmembrane region" description="Helical" evidence="3">
    <location>
        <begin position="201"/>
        <end position="222"/>
    </location>
</feature>
<feature type="transmembrane region" description="Helical" evidence="3">
    <location>
        <begin position="39"/>
        <end position="62"/>
    </location>
</feature>
<dbReference type="GO" id="GO:0020037">
    <property type="term" value="F:heme binding"/>
    <property type="evidence" value="ECO:0007669"/>
    <property type="project" value="InterPro"/>
</dbReference>
<gene>
    <name evidence="6" type="ORF">ALO_16647</name>
</gene>
<feature type="transmembrane region" description="Helical" evidence="3">
    <location>
        <begin position="465"/>
        <end position="487"/>
    </location>
</feature>
<dbReference type="InterPro" id="IPR002541">
    <property type="entry name" value="Cyt_c_assembly"/>
</dbReference>
<feature type="transmembrane region" description="Helical" evidence="3">
    <location>
        <begin position="441"/>
        <end position="458"/>
    </location>
</feature>
<feature type="transmembrane region" description="Helical" evidence="3">
    <location>
        <begin position="6"/>
        <end position="27"/>
    </location>
</feature>
<dbReference type="GO" id="GO:0016020">
    <property type="term" value="C:membrane"/>
    <property type="evidence" value="ECO:0007669"/>
    <property type="project" value="InterPro"/>
</dbReference>
<evidence type="ECO:0000256" key="1">
    <source>
        <dbReference type="ARBA" id="ARBA00009186"/>
    </source>
</evidence>
<feature type="transmembrane region" description="Helical" evidence="3">
    <location>
        <begin position="242"/>
        <end position="260"/>
    </location>
</feature>
<dbReference type="PRINTS" id="PR01410">
    <property type="entry name" value="CCBIOGENESIS"/>
</dbReference>
<evidence type="ECO:0000256" key="2">
    <source>
        <dbReference type="ARBA" id="ARBA00022748"/>
    </source>
</evidence>
<dbReference type="GO" id="GO:0017004">
    <property type="term" value="P:cytochrome complex assembly"/>
    <property type="evidence" value="ECO:0007669"/>
    <property type="project" value="UniProtKB-KW"/>
</dbReference>
<dbReference type="PANTHER" id="PTHR43653">
    <property type="entry name" value="CYTOCHROME C ASSEMBLY PROTEIN-RELATED"/>
    <property type="match status" value="1"/>
</dbReference>
<keyword evidence="3" id="KW-0812">Transmembrane</keyword>
<dbReference type="OrthoDB" id="9761451at2"/>
<dbReference type="Proteomes" id="UP000003240">
    <property type="component" value="Unassembled WGS sequence"/>
</dbReference>
<feature type="transmembrane region" description="Helical" evidence="3">
    <location>
        <begin position="304"/>
        <end position="325"/>
    </location>
</feature>
<reference evidence="6 7" key="1">
    <citation type="journal article" date="2011" name="EMBO J.">
        <title>Structural diversity of bacterial flagellar motors.</title>
        <authorList>
            <person name="Chen S."/>
            <person name="Beeby M."/>
            <person name="Murphy G.E."/>
            <person name="Leadbetter J.R."/>
            <person name="Hendrixson D.R."/>
            <person name="Briegel A."/>
            <person name="Li Z."/>
            <person name="Shi J."/>
            <person name="Tocheva E.I."/>
            <person name="Muller A."/>
            <person name="Dobro M.J."/>
            <person name="Jensen G.J."/>
        </authorList>
    </citation>
    <scope>NUCLEOTIDE SEQUENCE [LARGE SCALE GENOMIC DNA]</scope>
    <source>
        <strain evidence="6 7">DSM 6540</strain>
    </source>
</reference>
<feature type="transmembrane region" description="Helical" evidence="3">
    <location>
        <begin position="345"/>
        <end position="369"/>
    </location>
</feature>
<proteinExistence type="inferred from homology"/>
<evidence type="ECO:0000256" key="3">
    <source>
        <dbReference type="SAM" id="Phobius"/>
    </source>
</evidence>
<name>F7NMJ9_9FIRM</name>
<protein>
    <submittedName>
        <fullName evidence="6">Cytochrome c assembly protein</fullName>
    </submittedName>
</protein>
<dbReference type="RefSeq" id="WP_004097769.1">
    <property type="nucleotide sequence ID" value="NZ_AFGF01000173.1"/>
</dbReference>
<dbReference type="AlphaFoldDB" id="F7NMJ9"/>
<sequence>MTGFAALFLALVITGIAAFCYFNAHFARITGRTEKTSRCALYYQASAACIAAAAAYLLFIILTDRFQFAYVFGYSARDLPLVYKISAFWAGQEGSFMLWLLFHALFGVIMSRKGSCPPGTMAVYCLVQIVLTIVLLAKSPFMMLTGVRADGAGLNPLLQDPWMAVHPPVIFLGYAGLAVPFAYALGGLLASNHRDWLRPALAWTLMAWAMLGAGIFIGGFWAYKVLGWGGYWAWDPVENSSLVPWLVCGALIHVLIIARLRPAAVKPAYFAAISAFVLVLYGTFLTRSGVLSNFSTHSFADEGVGGLLAGLVMIVVVASLILLIVRWPGLPEGEIYPALKSREFLTAAGALALSAIAVLVLIGMSTPLITMLINQPQSVSADFYNSTSLPLAMFLMLFLTMAPMVSWGETKENLIKKYWWLVLLGHLSLLPGILAGFRHPVMLAVAGLSVTALFINLAGLRKVNLAAGLTHAGVAVALIGILASSAASRSVIVSFEPGETQAVFGRQVTYPGIEPAEDGKGFYQPFQLDGREVVKAYTKFDREGRPAVREPGIFRETLGDLYFAPAARDEHDSVTELILDRGDEQDGAGLTVKFLQSGMNGNNMQNVRAYALLEVSGNGKREEVKPELFYADGQFQALPVKALGSYEVSLLGVNTSQGKVKIGVKNLETVKPDKIDVEISYKPLIGLVWLGTFIVVAGTLWAGLSRAGKVSAAKAAQALSAPEKSSRT</sequence>
<comment type="caution">
    <text evidence="6">The sequence shown here is derived from an EMBL/GenBank/DDBJ whole genome shotgun (WGS) entry which is preliminary data.</text>
</comment>
<keyword evidence="7" id="KW-1185">Reference proteome</keyword>
<comment type="similarity">
    <text evidence="1">Belongs to the CcmF/CycK/Ccl1/NrfE/CcsA family.</text>
</comment>
<dbReference type="Pfam" id="PF01578">
    <property type="entry name" value="Cytochrom_C_asm"/>
    <property type="match status" value="1"/>
</dbReference>
<feature type="transmembrane region" description="Helical" evidence="3">
    <location>
        <begin position="121"/>
        <end position="144"/>
    </location>
</feature>
<feature type="domain" description="Cytochrome c-type biogenesis protein CcmF C-terminal" evidence="5">
    <location>
        <begin position="311"/>
        <end position="517"/>
    </location>
</feature>
<evidence type="ECO:0000259" key="5">
    <source>
        <dbReference type="Pfam" id="PF16327"/>
    </source>
</evidence>
<dbReference type="STRING" id="1009370.ALO_16647"/>
<feature type="transmembrane region" description="Helical" evidence="3">
    <location>
        <begin position="418"/>
        <end position="435"/>
    </location>
</feature>